<dbReference type="AlphaFoldDB" id="A0ABD0N7T0"/>
<dbReference type="GO" id="GO:0007399">
    <property type="term" value="P:nervous system development"/>
    <property type="evidence" value="ECO:0007669"/>
    <property type="project" value="UniProtKB-ARBA"/>
</dbReference>
<evidence type="ECO:0000313" key="3">
    <source>
        <dbReference type="EMBL" id="KAL0156991.1"/>
    </source>
</evidence>
<dbReference type="Gene3D" id="2.60.40.10">
    <property type="entry name" value="Immunoglobulins"/>
    <property type="match status" value="1"/>
</dbReference>
<organism evidence="3 4">
    <name type="scientific">Cirrhinus mrigala</name>
    <name type="common">Mrigala</name>
    <dbReference type="NCBI Taxonomy" id="683832"/>
    <lineage>
        <taxon>Eukaryota</taxon>
        <taxon>Metazoa</taxon>
        <taxon>Chordata</taxon>
        <taxon>Craniata</taxon>
        <taxon>Vertebrata</taxon>
        <taxon>Euteleostomi</taxon>
        <taxon>Actinopterygii</taxon>
        <taxon>Neopterygii</taxon>
        <taxon>Teleostei</taxon>
        <taxon>Ostariophysi</taxon>
        <taxon>Cypriniformes</taxon>
        <taxon>Cyprinidae</taxon>
        <taxon>Labeoninae</taxon>
        <taxon>Labeonini</taxon>
        <taxon>Cirrhinus</taxon>
    </lineage>
</organism>
<sequence>VDMRATDNKKAHNTSMYKTTSLIVRRNKEFIIIVRFDRPFNKLQDNVQMEFLI</sequence>
<dbReference type="SUPFAM" id="SSF81296">
    <property type="entry name" value="E set domains"/>
    <property type="match status" value="1"/>
</dbReference>
<dbReference type="Pfam" id="PF00868">
    <property type="entry name" value="Transglut_N"/>
    <property type="match status" value="1"/>
</dbReference>
<dbReference type="InterPro" id="IPR001102">
    <property type="entry name" value="Transglutaminase_N"/>
</dbReference>
<comment type="caution">
    <text evidence="3">The sequence shown here is derived from an EMBL/GenBank/DDBJ whole genome shotgun (WGS) entry which is preliminary data.</text>
</comment>
<feature type="non-terminal residue" evidence="3">
    <location>
        <position position="1"/>
    </location>
</feature>
<protein>
    <recommendedName>
        <fullName evidence="2">Transglutaminase N-terminal domain-containing protein</fullName>
    </recommendedName>
</protein>
<dbReference type="Proteomes" id="UP001529510">
    <property type="component" value="Unassembled WGS sequence"/>
</dbReference>
<reference evidence="3 4" key="1">
    <citation type="submission" date="2024-05" db="EMBL/GenBank/DDBJ databases">
        <title>Genome sequencing and assembly of Indian major carp, Cirrhinus mrigala (Hamilton, 1822).</title>
        <authorList>
            <person name="Mohindra V."/>
            <person name="Chowdhury L.M."/>
            <person name="Lal K."/>
            <person name="Jena J.K."/>
        </authorList>
    </citation>
    <scope>NUCLEOTIDE SEQUENCE [LARGE SCALE GENOMIC DNA]</scope>
    <source>
        <strain evidence="3">CM1030</strain>
        <tissue evidence="3">Blood</tissue>
    </source>
</reference>
<evidence type="ECO:0000256" key="1">
    <source>
        <dbReference type="ARBA" id="ARBA00005968"/>
    </source>
</evidence>
<keyword evidence="4" id="KW-1185">Reference proteome</keyword>
<feature type="non-terminal residue" evidence="3">
    <location>
        <position position="53"/>
    </location>
</feature>
<dbReference type="EMBL" id="JAMKFB020000024">
    <property type="protein sequence ID" value="KAL0156991.1"/>
    <property type="molecule type" value="Genomic_DNA"/>
</dbReference>
<evidence type="ECO:0000259" key="2">
    <source>
        <dbReference type="Pfam" id="PF00868"/>
    </source>
</evidence>
<accession>A0ABD0N7T0</accession>
<name>A0ABD0N7T0_CIRMR</name>
<evidence type="ECO:0000313" key="4">
    <source>
        <dbReference type="Proteomes" id="UP001529510"/>
    </source>
</evidence>
<dbReference type="InterPro" id="IPR014756">
    <property type="entry name" value="Ig_E-set"/>
</dbReference>
<dbReference type="InterPro" id="IPR013783">
    <property type="entry name" value="Ig-like_fold"/>
</dbReference>
<gene>
    <name evidence="3" type="ORF">M9458_048237</name>
</gene>
<comment type="similarity">
    <text evidence="1">Belongs to the transglutaminase superfamily. Transglutaminase family.</text>
</comment>
<proteinExistence type="inferred from homology"/>
<feature type="domain" description="Transglutaminase N-terminal" evidence="2">
    <location>
        <begin position="1"/>
        <end position="51"/>
    </location>
</feature>